<proteinExistence type="inferred from homology"/>
<dbReference type="GO" id="GO:0047938">
    <property type="term" value="F:glucose-6-phosphate 1-epimerase activity"/>
    <property type="evidence" value="ECO:0007669"/>
    <property type="project" value="UniProtKB-UniRule"/>
</dbReference>
<feature type="active site" evidence="5">
    <location>
        <position position="170"/>
    </location>
</feature>
<dbReference type="InterPro" id="IPR014718">
    <property type="entry name" value="GH-type_carb-bd"/>
</dbReference>
<evidence type="ECO:0000256" key="2">
    <source>
        <dbReference type="ARBA" id="ARBA00005866"/>
    </source>
</evidence>
<dbReference type="STRING" id="159449.B4N89_38870"/>
<dbReference type="Pfam" id="PF01263">
    <property type="entry name" value="Aldose_epim"/>
    <property type="match status" value="1"/>
</dbReference>
<dbReference type="CDD" id="cd09020">
    <property type="entry name" value="D-hex-6-P-epi_like"/>
    <property type="match status" value="1"/>
</dbReference>
<dbReference type="InterPro" id="IPR008183">
    <property type="entry name" value="Aldose_1/G6P_1-epimerase"/>
</dbReference>
<dbReference type="GO" id="GO:0005975">
    <property type="term" value="P:carbohydrate metabolic process"/>
    <property type="evidence" value="ECO:0007669"/>
    <property type="project" value="InterPro"/>
</dbReference>
<protein>
    <recommendedName>
        <fullName evidence="4">Putative glucose-6-phosphate 1-epimerase</fullName>
        <ecNumber evidence="4">5.1.3.15</ecNumber>
    </recommendedName>
</protein>
<evidence type="ECO:0000256" key="1">
    <source>
        <dbReference type="ARBA" id="ARBA00001096"/>
    </source>
</evidence>
<feature type="active site" evidence="5">
    <location>
        <position position="274"/>
    </location>
</feature>
<dbReference type="InterPro" id="IPR011013">
    <property type="entry name" value="Gal_mutarotase_sf_dom"/>
</dbReference>
<dbReference type="EC" id="5.1.3.15" evidence="4"/>
<dbReference type="GO" id="GO:0005737">
    <property type="term" value="C:cytoplasm"/>
    <property type="evidence" value="ECO:0007669"/>
    <property type="project" value="TreeGrafter"/>
</dbReference>
<evidence type="ECO:0000256" key="5">
    <source>
        <dbReference type="PIRSR" id="PIRSR016020-1"/>
    </source>
</evidence>
<accession>A0A1T3NP89</accession>
<evidence type="ECO:0000313" key="6">
    <source>
        <dbReference type="EMBL" id="OPC78510.1"/>
    </source>
</evidence>
<comment type="similarity">
    <text evidence="2 4">Belongs to the glucose-6-phosphate 1-epimerase family.</text>
</comment>
<comment type="catalytic activity">
    <reaction evidence="1">
        <text>alpha-D-glucose 6-phosphate = beta-D-glucose 6-phosphate</text>
        <dbReference type="Rhea" id="RHEA:16249"/>
        <dbReference type="ChEBI" id="CHEBI:58225"/>
        <dbReference type="ChEBI" id="CHEBI:58247"/>
        <dbReference type="EC" id="5.1.3.15"/>
    </reaction>
</comment>
<dbReference type="Proteomes" id="UP000190037">
    <property type="component" value="Unassembled WGS sequence"/>
</dbReference>
<evidence type="ECO:0000256" key="3">
    <source>
        <dbReference type="ARBA" id="ARBA00023235"/>
    </source>
</evidence>
<dbReference type="EMBL" id="MWQN01000003">
    <property type="protein sequence ID" value="OPC78510.1"/>
    <property type="molecule type" value="Genomic_DNA"/>
</dbReference>
<dbReference type="OrthoDB" id="9790727at2"/>
<keyword evidence="3 4" id="KW-0413">Isomerase</keyword>
<dbReference type="AlphaFoldDB" id="A0A1T3NP89"/>
<dbReference type="RefSeq" id="WP_078981256.1">
    <property type="nucleotide sequence ID" value="NZ_MWQN01000003.1"/>
</dbReference>
<dbReference type="SUPFAM" id="SSF74650">
    <property type="entry name" value="Galactose mutarotase-like"/>
    <property type="match status" value="1"/>
</dbReference>
<organism evidence="6 7">
    <name type="scientific">Embleya scabrispora</name>
    <dbReference type="NCBI Taxonomy" id="159449"/>
    <lineage>
        <taxon>Bacteria</taxon>
        <taxon>Bacillati</taxon>
        <taxon>Actinomycetota</taxon>
        <taxon>Actinomycetes</taxon>
        <taxon>Kitasatosporales</taxon>
        <taxon>Streptomycetaceae</taxon>
        <taxon>Embleya</taxon>
    </lineage>
</organism>
<sequence length="302" mass="32836">MPEDVFVLPVDRRLGAYTTLRRVGALPVVVVTHPRVRAAITLQGAQLVHWQPAGEEPVLWLSETTAFEEGRAVRGGVPICWPWFGAAGRPAHGFARVLPWELLDVDENGAGDEAGSGDEAVRLTLVLRASEASRAYWPHEFEVSARFVLGRECRIELEARGDFESTAALHTYLRVGDLEEVRVTGLGGPYVDKVLDAPVHTAPATDGIAFRGRTDRVYTSPDDVSRAADPAGKRVVEVRHEGHTDVVVWNPGADLARSMADVPDDGYREFVCVESAHVSRPLVSRPGTPARLGATLRIVSDA</sequence>
<comment type="caution">
    <text evidence="6">The sequence shown here is derived from an EMBL/GenBank/DDBJ whole genome shotgun (WGS) entry which is preliminary data.</text>
</comment>
<name>A0A1T3NP89_9ACTN</name>
<dbReference type="InterPro" id="IPR025532">
    <property type="entry name" value="G6P_1-epimerase"/>
</dbReference>
<evidence type="ECO:0000256" key="4">
    <source>
        <dbReference type="PIRNR" id="PIRNR016020"/>
    </source>
</evidence>
<dbReference type="PANTHER" id="PTHR11122">
    <property type="entry name" value="APOSPORY-ASSOCIATED PROTEIN C-RELATED"/>
    <property type="match status" value="1"/>
</dbReference>
<keyword evidence="7" id="KW-1185">Reference proteome</keyword>
<dbReference type="Gene3D" id="2.70.98.10">
    <property type="match status" value="1"/>
</dbReference>
<dbReference type="PANTHER" id="PTHR11122:SF13">
    <property type="entry name" value="GLUCOSE-6-PHOSPHATE 1-EPIMERASE"/>
    <property type="match status" value="1"/>
</dbReference>
<evidence type="ECO:0000313" key="7">
    <source>
        <dbReference type="Proteomes" id="UP000190037"/>
    </source>
</evidence>
<dbReference type="GO" id="GO:0030246">
    <property type="term" value="F:carbohydrate binding"/>
    <property type="evidence" value="ECO:0007669"/>
    <property type="project" value="UniProtKB-UniRule"/>
</dbReference>
<dbReference type="PIRSF" id="PIRSF016020">
    <property type="entry name" value="PHexose_mutarotase"/>
    <property type="match status" value="1"/>
</dbReference>
<reference evidence="6 7" key="1">
    <citation type="submission" date="2017-03" db="EMBL/GenBank/DDBJ databases">
        <title>Draft genome sequence of Streptomyces scabrisporus NF3, endophyte isolated from Amphipterygium adstringens.</title>
        <authorList>
            <person name="Vazquez M."/>
            <person name="Ceapa C.D."/>
            <person name="Rodriguez Luna D."/>
            <person name="Sanchez Esquivel S."/>
        </authorList>
    </citation>
    <scope>NUCLEOTIDE SEQUENCE [LARGE SCALE GENOMIC DNA]</scope>
    <source>
        <strain evidence="6 7">NF3</strain>
    </source>
</reference>
<gene>
    <name evidence="6" type="ORF">B4N89_38870</name>
</gene>